<dbReference type="EMBL" id="KX943505">
    <property type="protein sequence ID" value="APX40912.1"/>
    <property type="molecule type" value="Genomic_DNA"/>
</dbReference>
<evidence type="ECO:0000256" key="3">
    <source>
        <dbReference type="ARBA" id="ARBA00012944"/>
    </source>
</evidence>
<comment type="similarity">
    <text evidence="2">Belongs to the complex I subunit 6 family.</text>
</comment>
<evidence type="ECO:0000256" key="1">
    <source>
        <dbReference type="ARBA" id="ARBA00004225"/>
    </source>
</evidence>
<proteinExistence type="inferred from homology"/>
<protein>
    <recommendedName>
        <fullName evidence="4">NADH-ubiquinone oxidoreductase chain 6</fullName>
        <ecNumber evidence="3">7.1.1.2</ecNumber>
    </recommendedName>
    <alternativeName>
        <fullName evidence="14">NADH dehydrogenase subunit 6</fullName>
    </alternativeName>
</protein>
<feature type="transmembrane region" description="Helical" evidence="16">
    <location>
        <begin position="76"/>
        <end position="95"/>
    </location>
</feature>
<keyword evidence="10 16" id="KW-1133">Transmembrane helix</keyword>
<keyword evidence="9" id="KW-0249">Electron transport</keyword>
<organism evidence="17">
    <name type="scientific">Plateumaris sericea</name>
    <name type="common">Leaf beetle</name>
    <dbReference type="NCBI Taxonomy" id="225723"/>
    <lineage>
        <taxon>Eukaryota</taxon>
        <taxon>Metazoa</taxon>
        <taxon>Ecdysozoa</taxon>
        <taxon>Arthropoda</taxon>
        <taxon>Hexapoda</taxon>
        <taxon>Insecta</taxon>
        <taxon>Pterygota</taxon>
        <taxon>Neoptera</taxon>
        <taxon>Endopterygota</taxon>
        <taxon>Coleoptera</taxon>
        <taxon>Polyphaga</taxon>
        <taxon>Cucujiformia</taxon>
        <taxon>Chrysomeloidea</taxon>
        <taxon>Chrysomelidae</taxon>
        <taxon>Donaciinae</taxon>
        <taxon>Plateumaris</taxon>
    </lineage>
</organism>
<evidence type="ECO:0000256" key="4">
    <source>
        <dbReference type="ARBA" id="ARBA00021095"/>
    </source>
</evidence>
<dbReference type="GO" id="GO:0008137">
    <property type="term" value="F:NADH dehydrogenase (ubiquinone) activity"/>
    <property type="evidence" value="ECO:0007669"/>
    <property type="project" value="UniProtKB-EC"/>
</dbReference>
<evidence type="ECO:0000256" key="8">
    <source>
        <dbReference type="ARBA" id="ARBA00022967"/>
    </source>
</evidence>
<dbReference type="InterPro" id="IPR050269">
    <property type="entry name" value="ComplexI_Subunit6"/>
</dbReference>
<feature type="transmembrane region" description="Helical" evidence="16">
    <location>
        <begin position="45"/>
        <end position="64"/>
    </location>
</feature>
<evidence type="ECO:0000256" key="7">
    <source>
        <dbReference type="ARBA" id="ARBA00022692"/>
    </source>
</evidence>
<keyword evidence="8" id="KW-1278">Translocase</keyword>
<sequence length="165" mass="19517">MLILLMCWSSILFIFMKHPLSLGLILLIQTFLIALISGLMSQTFWFSYILFLVMIGGMLVLFMYMNSIASNEKFKFSMNLMIMTISMISLTILISNFESFFFNLNIHISEIFQQFNKMNYYKNFNKYMNYPLNMIIYMIILYLFITLIMTTKLTMIGQGPLRQNN</sequence>
<evidence type="ECO:0000256" key="9">
    <source>
        <dbReference type="ARBA" id="ARBA00022982"/>
    </source>
</evidence>
<keyword evidence="5" id="KW-0813">Transport</keyword>
<dbReference type="PANTHER" id="PTHR11435:SF1">
    <property type="entry name" value="NADH-UBIQUINONE OXIDOREDUCTASE CHAIN 6"/>
    <property type="match status" value="1"/>
</dbReference>
<evidence type="ECO:0000256" key="15">
    <source>
        <dbReference type="ARBA" id="ARBA00049551"/>
    </source>
</evidence>
<keyword evidence="6" id="KW-0679">Respiratory chain</keyword>
<keyword evidence="13 16" id="KW-0472">Membrane</keyword>
<evidence type="ECO:0000313" key="17">
    <source>
        <dbReference type="EMBL" id="APX40912.1"/>
    </source>
</evidence>
<dbReference type="EC" id="7.1.1.2" evidence="3"/>
<feature type="transmembrane region" description="Helical" evidence="16">
    <location>
        <begin position="134"/>
        <end position="155"/>
    </location>
</feature>
<evidence type="ECO:0000256" key="13">
    <source>
        <dbReference type="ARBA" id="ARBA00023136"/>
    </source>
</evidence>
<comment type="catalytic activity">
    <reaction evidence="15">
        <text>a ubiquinone + NADH + 5 H(+)(in) = a ubiquinol + NAD(+) + 4 H(+)(out)</text>
        <dbReference type="Rhea" id="RHEA:29091"/>
        <dbReference type="Rhea" id="RHEA-COMP:9565"/>
        <dbReference type="Rhea" id="RHEA-COMP:9566"/>
        <dbReference type="ChEBI" id="CHEBI:15378"/>
        <dbReference type="ChEBI" id="CHEBI:16389"/>
        <dbReference type="ChEBI" id="CHEBI:17976"/>
        <dbReference type="ChEBI" id="CHEBI:57540"/>
        <dbReference type="ChEBI" id="CHEBI:57945"/>
        <dbReference type="EC" id="7.1.1.2"/>
    </reaction>
</comment>
<evidence type="ECO:0000256" key="2">
    <source>
        <dbReference type="ARBA" id="ARBA00005698"/>
    </source>
</evidence>
<evidence type="ECO:0000256" key="10">
    <source>
        <dbReference type="ARBA" id="ARBA00022989"/>
    </source>
</evidence>
<dbReference type="PANTHER" id="PTHR11435">
    <property type="entry name" value="NADH UBIQUINONE OXIDOREDUCTASE SUBUNIT ND6"/>
    <property type="match status" value="1"/>
</dbReference>
<accession>A0A3G1GSZ3</accession>
<evidence type="ECO:0000256" key="11">
    <source>
        <dbReference type="ARBA" id="ARBA00023027"/>
    </source>
</evidence>
<evidence type="ECO:0000256" key="12">
    <source>
        <dbReference type="ARBA" id="ARBA00023128"/>
    </source>
</evidence>
<evidence type="ECO:0000256" key="14">
    <source>
        <dbReference type="ARBA" id="ARBA00031019"/>
    </source>
</evidence>
<dbReference type="AlphaFoldDB" id="A0A3G1GSZ3"/>
<evidence type="ECO:0000256" key="16">
    <source>
        <dbReference type="SAM" id="Phobius"/>
    </source>
</evidence>
<feature type="transmembrane region" description="Helical" evidence="16">
    <location>
        <begin position="20"/>
        <end position="39"/>
    </location>
</feature>
<name>A0A3G1GSZ3_PLASE</name>
<keyword evidence="7 16" id="KW-0812">Transmembrane</keyword>
<geneLocation type="mitochondrion" evidence="17"/>
<comment type="subcellular location">
    <subcellularLocation>
        <location evidence="1">Mitochondrion membrane</location>
        <topology evidence="1">Multi-pass membrane protein</topology>
    </subcellularLocation>
</comment>
<reference evidence="17" key="1">
    <citation type="journal article" date="2015" name="Methods Ecol Evol 6">
        <title>Validating the power of mitochondrial metagenomics for community ecology and phylogenetics of complex assemblages.</title>
        <authorList>
            <person name="Gomez-Rodriguez C."/>
            <person name="Crampton-Platt A."/>
            <person name="Timmermans M.J.T.N."/>
            <person name="Baselga A."/>
            <person name="Vogler A.P."/>
        </authorList>
    </citation>
    <scope>NUCLEOTIDE SEQUENCE</scope>
</reference>
<evidence type="ECO:0000256" key="6">
    <source>
        <dbReference type="ARBA" id="ARBA00022660"/>
    </source>
</evidence>
<keyword evidence="11" id="KW-0520">NAD</keyword>
<dbReference type="GO" id="GO:0031966">
    <property type="term" value="C:mitochondrial membrane"/>
    <property type="evidence" value="ECO:0007669"/>
    <property type="project" value="UniProtKB-SubCell"/>
</dbReference>
<gene>
    <name evidence="17" type="primary">nad6</name>
</gene>
<evidence type="ECO:0000256" key="5">
    <source>
        <dbReference type="ARBA" id="ARBA00022448"/>
    </source>
</evidence>
<keyword evidence="12 17" id="KW-0496">Mitochondrion</keyword>